<dbReference type="GO" id="GO:0005789">
    <property type="term" value="C:endoplasmic reticulum membrane"/>
    <property type="evidence" value="ECO:0007669"/>
    <property type="project" value="UniProtKB-SubCell"/>
</dbReference>
<dbReference type="PANTHER" id="PTHR24292:SF103">
    <property type="entry name" value="CYTOCHROME P450 6BS1"/>
    <property type="match status" value="1"/>
</dbReference>
<dbReference type="PANTHER" id="PTHR24292">
    <property type="entry name" value="CYTOCHROME P450"/>
    <property type="match status" value="1"/>
</dbReference>
<evidence type="ECO:0000256" key="4">
    <source>
        <dbReference type="ARBA" id="ARBA00010617"/>
    </source>
</evidence>
<evidence type="ECO:0000256" key="2">
    <source>
        <dbReference type="ARBA" id="ARBA00004174"/>
    </source>
</evidence>
<evidence type="ECO:0000256" key="5">
    <source>
        <dbReference type="ARBA" id="ARBA00022617"/>
    </source>
</evidence>
<evidence type="ECO:0000256" key="8">
    <source>
        <dbReference type="ARBA" id="ARBA00022848"/>
    </source>
</evidence>
<dbReference type="GO" id="GO:0020037">
    <property type="term" value="F:heme binding"/>
    <property type="evidence" value="ECO:0007669"/>
    <property type="project" value="InterPro"/>
</dbReference>
<dbReference type="InParanoid" id="A0A7R8UFA1"/>
<evidence type="ECO:0000256" key="7">
    <source>
        <dbReference type="ARBA" id="ARBA00022824"/>
    </source>
</evidence>
<dbReference type="PRINTS" id="PR00463">
    <property type="entry name" value="EP450I"/>
</dbReference>
<keyword evidence="9 14" id="KW-0560">Oxidoreductase</keyword>
<feature type="binding site" description="axial binding residue" evidence="13">
    <location>
        <position position="443"/>
    </location>
    <ligand>
        <name>heme</name>
        <dbReference type="ChEBI" id="CHEBI:30413"/>
    </ligand>
    <ligandPart>
        <name>Fe</name>
        <dbReference type="ChEBI" id="CHEBI:18248"/>
    </ligandPart>
</feature>
<dbReference type="CDD" id="cd11056">
    <property type="entry name" value="CYP6-like"/>
    <property type="match status" value="1"/>
</dbReference>
<keyword evidence="12" id="KW-0472">Membrane</keyword>
<dbReference type="AlphaFoldDB" id="A0A7R8UFA1"/>
<comment type="similarity">
    <text evidence="4 14">Belongs to the cytochrome P450 family.</text>
</comment>
<evidence type="ECO:0000313" key="15">
    <source>
        <dbReference type="EMBL" id="CAD7079539.1"/>
    </source>
</evidence>
<dbReference type="PROSITE" id="PS00086">
    <property type="entry name" value="CYTOCHROME_P450"/>
    <property type="match status" value="1"/>
</dbReference>
<keyword evidence="5 13" id="KW-0349">Heme</keyword>
<evidence type="ECO:0008006" key="17">
    <source>
        <dbReference type="Google" id="ProtNLM"/>
    </source>
</evidence>
<dbReference type="InterPro" id="IPR036396">
    <property type="entry name" value="Cyt_P450_sf"/>
</dbReference>
<dbReference type="PRINTS" id="PR00385">
    <property type="entry name" value="P450"/>
</dbReference>
<dbReference type="GO" id="GO:0016705">
    <property type="term" value="F:oxidoreductase activity, acting on paired donors, with incorporation or reduction of molecular oxygen"/>
    <property type="evidence" value="ECO:0007669"/>
    <property type="project" value="InterPro"/>
</dbReference>
<protein>
    <recommendedName>
        <fullName evidence="17">Cytochrome P450</fullName>
    </recommendedName>
</protein>
<keyword evidence="8" id="KW-0492">Microsome</keyword>
<dbReference type="SUPFAM" id="SSF48264">
    <property type="entry name" value="Cytochrome P450"/>
    <property type="match status" value="1"/>
</dbReference>
<dbReference type="Gene3D" id="1.10.630.10">
    <property type="entry name" value="Cytochrome P450"/>
    <property type="match status" value="1"/>
</dbReference>
<evidence type="ECO:0000256" key="3">
    <source>
        <dbReference type="ARBA" id="ARBA00004406"/>
    </source>
</evidence>
<dbReference type="InterPro" id="IPR050476">
    <property type="entry name" value="Insect_CytP450_Detox"/>
</dbReference>
<keyword evidence="16" id="KW-1185">Reference proteome</keyword>
<dbReference type="GO" id="GO:0005506">
    <property type="term" value="F:iron ion binding"/>
    <property type="evidence" value="ECO:0007669"/>
    <property type="project" value="InterPro"/>
</dbReference>
<comment type="cofactor">
    <cofactor evidence="1 13">
        <name>heme</name>
        <dbReference type="ChEBI" id="CHEBI:30413"/>
    </cofactor>
</comment>
<proteinExistence type="inferred from homology"/>
<evidence type="ECO:0000256" key="1">
    <source>
        <dbReference type="ARBA" id="ARBA00001971"/>
    </source>
</evidence>
<dbReference type="OrthoDB" id="2789670at2759"/>
<dbReference type="Proteomes" id="UP000594454">
    <property type="component" value="Chromosome 1"/>
</dbReference>
<dbReference type="InterPro" id="IPR002401">
    <property type="entry name" value="Cyt_P450_E_grp-I"/>
</dbReference>
<evidence type="ECO:0000256" key="13">
    <source>
        <dbReference type="PIRSR" id="PIRSR602401-1"/>
    </source>
</evidence>
<keyword evidence="10 13" id="KW-0408">Iron</keyword>
<keyword evidence="11 14" id="KW-0503">Monooxygenase</keyword>
<keyword evidence="6 13" id="KW-0479">Metal-binding</keyword>
<dbReference type="GO" id="GO:0004497">
    <property type="term" value="F:monooxygenase activity"/>
    <property type="evidence" value="ECO:0007669"/>
    <property type="project" value="UniProtKB-KW"/>
</dbReference>
<evidence type="ECO:0000256" key="12">
    <source>
        <dbReference type="ARBA" id="ARBA00023136"/>
    </source>
</evidence>
<dbReference type="InterPro" id="IPR001128">
    <property type="entry name" value="Cyt_P450"/>
</dbReference>
<gene>
    <name evidence="15" type="ORF">HERILL_LOCUS2752</name>
</gene>
<comment type="subcellular location">
    <subcellularLocation>
        <location evidence="3">Endoplasmic reticulum membrane</location>
        <topology evidence="3">Peripheral membrane protein</topology>
    </subcellularLocation>
    <subcellularLocation>
        <location evidence="2">Microsome membrane</location>
        <topology evidence="2">Peripheral membrane protein</topology>
    </subcellularLocation>
</comment>
<name>A0A7R8UFA1_HERIL</name>
<dbReference type="Pfam" id="PF00067">
    <property type="entry name" value="p450"/>
    <property type="match status" value="1"/>
</dbReference>
<keyword evidence="7" id="KW-0256">Endoplasmic reticulum</keyword>
<accession>A0A7R8UFA1</accession>
<evidence type="ECO:0000256" key="10">
    <source>
        <dbReference type="ARBA" id="ARBA00023004"/>
    </source>
</evidence>
<dbReference type="InterPro" id="IPR017972">
    <property type="entry name" value="Cyt_P450_CS"/>
</dbReference>
<dbReference type="FunFam" id="1.10.630.10:FF:000042">
    <property type="entry name" value="Cytochrome P450"/>
    <property type="match status" value="1"/>
</dbReference>
<organism evidence="15 16">
    <name type="scientific">Hermetia illucens</name>
    <name type="common">Black soldier fly</name>
    <dbReference type="NCBI Taxonomy" id="343691"/>
    <lineage>
        <taxon>Eukaryota</taxon>
        <taxon>Metazoa</taxon>
        <taxon>Ecdysozoa</taxon>
        <taxon>Arthropoda</taxon>
        <taxon>Hexapoda</taxon>
        <taxon>Insecta</taxon>
        <taxon>Pterygota</taxon>
        <taxon>Neoptera</taxon>
        <taxon>Endopterygota</taxon>
        <taxon>Diptera</taxon>
        <taxon>Brachycera</taxon>
        <taxon>Stratiomyomorpha</taxon>
        <taxon>Stratiomyidae</taxon>
        <taxon>Hermetiinae</taxon>
        <taxon>Hermetia</taxon>
    </lineage>
</organism>
<sequence length="498" mass="57460">MGFVTGLCYLVALTLVGVYALFKVKFRYWKKRGIPHFEPRIPYGTLFRNGNKEQHITENLTEIYEAFKGKTPFAGAYFFTQALPIAVDLDFIQYVLVKDFKLFNDRGIYYNPKYDPLSLNMFNVKGNHWKRLRTKLTPTFTSGKMKFMYPTIVEVATRFDQTLSEAVRMGSVIEIKELLARFTTDVIGTCAFGIECNSLKDPNAEFRRMGRKFFAEPPLRTFGRTLVNQFPKLSIELGIKTTSTEVSSFFMGIVKETLEYREKNNIRRDDFMDLLIQLKRSSTADNEFSVVDVAAQAFLFFLAGFETSSTTMTFALYELALDTEIQDKARNEINEVLKKHNGKFTYEAMMDMKYLDCIINETLRKHPPVVVLMRVAEEDYPVPGTDKIVEKGQRIFIPAYSIHHDPDIYPNPEVFDPSRFEPEEIKKRHPMSFLGFGDGPRNCIGARFGQMQTRIGLVTLLRSYRFTPCNKTLIPMKYSRVFVLSPEGGMYLNVEKIN</sequence>
<evidence type="ECO:0000313" key="16">
    <source>
        <dbReference type="Proteomes" id="UP000594454"/>
    </source>
</evidence>
<evidence type="ECO:0000256" key="6">
    <source>
        <dbReference type="ARBA" id="ARBA00022723"/>
    </source>
</evidence>
<reference evidence="15 16" key="1">
    <citation type="submission" date="2020-11" db="EMBL/GenBank/DDBJ databases">
        <authorList>
            <person name="Wallbank WR R."/>
            <person name="Pardo Diaz C."/>
            <person name="Kozak K."/>
            <person name="Martin S."/>
            <person name="Jiggins C."/>
            <person name="Moest M."/>
            <person name="Warren A I."/>
            <person name="Generalovic N T."/>
            <person name="Byers J.R.P. K."/>
            <person name="Montejo-Kovacevich G."/>
            <person name="Yen C E."/>
        </authorList>
    </citation>
    <scope>NUCLEOTIDE SEQUENCE [LARGE SCALE GENOMIC DNA]</scope>
</reference>
<evidence type="ECO:0000256" key="14">
    <source>
        <dbReference type="RuleBase" id="RU000461"/>
    </source>
</evidence>
<dbReference type="EMBL" id="LR899009">
    <property type="protein sequence ID" value="CAD7079539.1"/>
    <property type="molecule type" value="Genomic_DNA"/>
</dbReference>
<evidence type="ECO:0000256" key="9">
    <source>
        <dbReference type="ARBA" id="ARBA00023002"/>
    </source>
</evidence>
<evidence type="ECO:0000256" key="11">
    <source>
        <dbReference type="ARBA" id="ARBA00023033"/>
    </source>
</evidence>